<protein>
    <submittedName>
        <fullName evidence="1">Uncharacterized protein</fullName>
    </submittedName>
</protein>
<name>A0A3Q7H7Y6_SOLLC</name>
<reference evidence="1" key="1">
    <citation type="journal article" date="2012" name="Nature">
        <title>The tomato genome sequence provides insights into fleshy fruit evolution.</title>
        <authorList>
            <consortium name="Tomato Genome Consortium"/>
        </authorList>
    </citation>
    <scope>NUCLEOTIDE SEQUENCE [LARGE SCALE GENOMIC DNA]</scope>
    <source>
        <strain evidence="1">cv. Heinz 1706</strain>
    </source>
</reference>
<dbReference type="EnsemblPlants" id="Solyc05g012045.1.1">
    <property type="protein sequence ID" value="Solyc05g012045.1.1"/>
    <property type="gene ID" value="Solyc05g012045.1"/>
</dbReference>
<reference evidence="1" key="2">
    <citation type="submission" date="2019-01" db="UniProtKB">
        <authorList>
            <consortium name="EnsemblPlants"/>
        </authorList>
    </citation>
    <scope>IDENTIFICATION</scope>
    <source>
        <strain evidence="1">cv. Heinz 1706</strain>
    </source>
</reference>
<dbReference type="InParanoid" id="A0A3Q7H7Y6"/>
<keyword evidence="2" id="KW-1185">Reference proteome</keyword>
<evidence type="ECO:0000313" key="2">
    <source>
        <dbReference type="Proteomes" id="UP000004994"/>
    </source>
</evidence>
<dbReference type="Proteomes" id="UP000004994">
    <property type="component" value="Chromosome 5"/>
</dbReference>
<proteinExistence type="predicted"/>
<dbReference type="Gramene" id="Solyc05g012045.1.1">
    <property type="protein sequence ID" value="Solyc05g012045.1.1"/>
    <property type="gene ID" value="Solyc05g012045.1"/>
</dbReference>
<dbReference type="AlphaFoldDB" id="A0A3Q7H7Y6"/>
<accession>A0A3Q7H7Y6</accession>
<sequence length="72" mass="8105">MIDIDGTVQPLKFMKTTSTFQFNTFGGIHFVTSAAEKLCSMHACRIVYGIHHEVQFFCDFLRIGTSSSLEGR</sequence>
<evidence type="ECO:0000313" key="1">
    <source>
        <dbReference type="EnsemblPlants" id="Solyc05g012045.1.1"/>
    </source>
</evidence>
<organism evidence="1">
    <name type="scientific">Solanum lycopersicum</name>
    <name type="common">Tomato</name>
    <name type="synonym">Lycopersicon esculentum</name>
    <dbReference type="NCBI Taxonomy" id="4081"/>
    <lineage>
        <taxon>Eukaryota</taxon>
        <taxon>Viridiplantae</taxon>
        <taxon>Streptophyta</taxon>
        <taxon>Embryophyta</taxon>
        <taxon>Tracheophyta</taxon>
        <taxon>Spermatophyta</taxon>
        <taxon>Magnoliopsida</taxon>
        <taxon>eudicotyledons</taxon>
        <taxon>Gunneridae</taxon>
        <taxon>Pentapetalae</taxon>
        <taxon>asterids</taxon>
        <taxon>lamiids</taxon>
        <taxon>Solanales</taxon>
        <taxon>Solanaceae</taxon>
        <taxon>Solanoideae</taxon>
        <taxon>Solaneae</taxon>
        <taxon>Solanum</taxon>
        <taxon>Solanum subgen. Lycopersicon</taxon>
    </lineage>
</organism>